<reference evidence="1" key="1">
    <citation type="submission" date="2022-11" db="EMBL/GenBank/DDBJ databases">
        <title>Genome Sequence of Cubamyces cubensis.</title>
        <authorList>
            <person name="Buettner E."/>
        </authorList>
    </citation>
    <scope>NUCLEOTIDE SEQUENCE</scope>
    <source>
        <strain evidence="1">MPL-01</strain>
    </source>
</reference>
<dbReference type="Proteomes" id="UP001215151">
    <property type="component" value="Unassembled WGS sequence"/>
</dbReference>
<dbReference type="AlphaFoldDB" id="A0AAD7TZU5"/>
<organism evidence="1 2">
    <name type="scientific">Trametes cubensis</name>
    <dbReference type="NCBI Taxonomy" id="1111947"/>
    <lineage>
        <taxon>Eukaryota</taxon>
        <taxon>Fungi</taxon>
        <taxon>Dikarya</taxon>
        <taxon>Basidiomycota</taxon>
        <taxon>Agaricomycotina</taxon>
        <taxon>Agaricomycetes</taxon>
        <taxon>Polyporales</taxon>
        <taxon>Polyporaceae</taxon>
        <taxon>Trametes</taxon>
    </lineage>
</organism>
<evidence type="ECO:0000313" key="2">
    <source>
        <dbReference type="Proteomes" id="UP001215151"/>
    </source>
</evidence>
<comment type="caution">
    <text evidence="1">The sequence shown here is derived from an EMBL/GenBank/DDBJ whole genome shotgun (WGS) entry which is preliminary data.</text>
</comment>
<gene>
    <name evidence="1" type="ORF">ONZ51_g3630</name>
</gene>
<name>A0AAD7TZU5_9APHY</name>
<evidence type="ECO:0000313" key="1">
    <source>
        <dbReference type="EMBL" id="KAJ8488358.1"/>
    </source>
</evidence>
<keyword evidence="2" id="KW-1185">Reference proteome</keyword>
<sequence>MSAIHAPKPVRPVGRPCILDTVPPSKSRVNVRQPLRARYDRILATHQGVVSLTAAANMLYQLEDYGPVCQQALTPEAWWTAAPRGRPRYTRRNASSRVSIVKSSGSTIQTGMDDRVAMPFPLPAELDGCARSPQMGSSVAAVPRPAFIRRAASFSVAKTPNALNASSKDGKPFRLFDNSNEITIPVQTDLIAAVHSAFSIM</sequence>
<protein>
    <submittedName>
        <fullName evidence="1">Uncharacterized protein</fullName>
    </submittedName>
</protein>
<accession>A0AAD7TZU5</accession>
<dbReference type="EMBL" id="JAPEVG010000064">
    <property type="protein sequence ID" value="KAJ8488358.1"/>
    <property type="molecule type" value="Genomic_DNA"/>
</dbReference>
<proteinExistence type="predicted"/>